<gene>
    <name evidence="1" type="ORF">ACAOBT_LOCUS883</name>
</gene>
<evidence type="ECO:0000313" key="1">
    <source>
        <dbReference type="EMBL" id="CAH1955077.1"/>
    </source>
</evidence>
<reference evidence="1" key="1">
    <citation type="submission" date="2022-03" db="EMBL/GenBank/DDBJ databases">
        <authorList>
            <person name="Sayadi A."/>
        </authorList>
    </citation>
    <scope>NUCLEOTIDE SEQUENCE</scope>
</reference>
<protein>
    <submittedName>
        <fullName evidence="1">Uncharacterized protein</fullName>
    </submittedName>
</protein>
<name>A0A9P0JMD6_ACAOB</name>
<organism evidence="1 2">
    <name type="scientific">Acanthoscelides obtectus</name>
    <name type="common">Bean weevil</name>
    <name type="synonym">Bruchus obtectus</name>
    <dbReference type="NCBI Taxonomy" id="200917"/>
    <lineage>
        <taxon>Eukaryota</taxon>
        <taxon>Metazoa</taxon>
        <taxon>Ecdysozoa</taxon>
        <taxon>Arthropoda</taxon>
        <taxon>Hexapoda</taxon>
        <taxon>Insecta</taxon>
        <taxon>Pterygota</taxon>
        <taxon>Neoptera</taxon>
        <taxon>Endopterygota</taxon>
        <taxon>Coleoptera</taxon>
        <taxon>Polyphaga</taxon>
        <taxon>Cucujiformia</taxon>
        <taxon>Chrysomeloidea</taxon>
        <taxon>Chrysomelidae</taxon>
        <taxon>Bruchinae</taxon>
        <taxon>Bruchini</taxon>
        <taxon>Acanthoscelides</taxon>
    </lineage>
</organism>
<dbReference type="Proteomes" id="UP001152888">
    <property type="component" value="Unassembled WGS sequence"/>
</dbReference>
<keyword evidence="2" id="KW-1185">Reference proteome</keyword>
<comment type="caution">
    <text evidence="1">The sequence shown here is derived from an EMBL/GenBank/DDBJ whole genome shotgun (WGS) entry which is preliminary data.</text>
</comment>
<dbReference type="EMBL" id="CAKOFQ010006658">
    <property type="protein sequence ID" value="CAH1955077.1"/>
    <property type="molecule type" value="Genomic_DNA"/>
</dbReference>
<evidence type="ECO:0000313" key="2">
    <source>
        <dbReference type="Proteomes" id="UP001152888"/>
    </source>
</evidence>
<dbReference type="AlphaFoldDB" id="A0A9P0JMD6"/>
<sequence>MYHHFIVDTGRFVVRTAQIFAMADILWPGRKRKCVGLTSYSSHVDLRLKLNSLAIWKEIQIREYKTWHTAAMARLKKAQSGRSLSPLGASRASFCPDLNEFEYVVFSKA</sequence>
<accession>A0A9P0JMD6</accession>
<proteinExistence type="predicted"/>